<dbReference type="GO" id="GO:0006633">
    <property type="term" value="P:fatty acid biosynthetic process"/>
    <property type="evidence" value="ECO:0007669"/>
    <property type="project" value="InterPro"/>
</dbReference>
<evidence type="ECO:0000313" key="4">
    <source>
        <dbReference type="Proteomes" id="UP000295325"/>
    </source>
</evidence>
<feature type="domain" description="Beta-ketoacyl-[acyl-carrier-protein] synthase III N-terminal" evidence="1">
    <location>
        <begin position="253"/>
        <end position="322"/>
    </location>
</feature>
<organism evidence="3 4">
    <name type="scientific">Fonticella tunisiensis</name>
    <dbReference type="NCBI Taxonomy" id="1096341"/>
    <lineage>
        <taxon>Bacteria</taxon>
        <taxon>Bacillati</taxon>
        <taxon>Bacillota</taxon>
        <taxon>Clostridia</taxon>
        <taxon>Eubacteriales</taxon>
        <taxon>Clostridiaceae</taxon>
        <taxon>Fonticella</taxon>
    </lineage>
</organism>
<dbReference type="NCBIfam" id="NF040746">
    <property type="entry name" value="reduct_C_beta"/>
    <property type="match status" value="1"/>
</dbReference>
<dbReference type="InterPro" id="IPR016039">
    <property type="entry name" value="Thiolase-like"/>
</dbReference>
<dbReference type="InterPro" id="IPR045984">
    <property type="entry name" value="DUF5940"/>
</dbReference>
<evidence type="ECO:0000259" key="2">
    <source>
        <dbReference type="Pfam" id="PF19364"/>
    </source>
</evidence>
<feature type="domain" description="DUF5940" evidence="2">
    <location>
        <begin position="345"/>
        <end position="508"/>
    </location>
</feature>
<reference evidence="3 4" key="1">
    <citation type="submission" date="2019-03" db="EMBL/GenBank/DDBJ databases">
        <title>Genomic Encyclopedia of Type Strains, Phase IV (KMG-IV): sequencing the most valuable type-strain genomes for metagenomic binning, comparative biology and taxonomic classification.</title>
        <authorList>
            <person name="Goeker M."/>
        </authorList>
    </citation>
    <scope>NUCLEOTIDE SEQUENCE [LARGE SCALE GENOMIC DNA]</scope>
    <source>
        <strain evidence="3 4">DSM 24455</strain>
    </source>
</reference>
<dbReference type="InterPro" id="IPR013751">
    <property type="entry name" value="ACP_syn_III_N"/>
</dbReference>
<dbReference type="Gene3D" id="3.40.47.10">
    <property type="match status" value="1"/>
</dbReference>
<sequence>MFPVIKGASYILVNAPDMVIHNGTTQTLERETNPDSEYLKKAPEHLRAFDDVVAYPANQTYIGNFDPIELGEMARPWYDKKIEGASRFGKFGEIMPQDEFYGLMKISDAFDLVLLEKGFTANVKIKFEAHNLLKGFSVKLGNGVEIEEIEKAVDNLGAEGLYMNGRLVGCVKRAHEFDKALTAHVMIENLAVKASGILAVLHLVDKFGINKDDIDYIIECSEEACGDMNQRGGGNFAKAIGEVAGLKNATGCDIRGFCAAPTHALLNAASLVQSGVFKNVLVVAGGSLAKLGMNGRDHVKKGMPIMEDILGGFAILVSENDGINPVIRTDCAGRHTIGAGASPQAVIEAIVASPLERAGLKFNDIDVYAPEMQNPEVTEPAGAGDVPTANYKMIGALAVKEGQLEKSKLSEFVKKHGYVGYAPTQGHVPSGVPIIGHGREKILNGEITRFMVIGKGSLFLGRMTNLFDGVSFIVEKNPGKTEEKTVSKEEIKNMVADAMKEFASYLFQK</sequence>
<evidence type="ECO:0000313" key="3">
    <source>
        <dbReference type="EMBL" id="TDT50737.1"/>
    </source>
</evidence>
<protein>
    <submittedName>
        <fullName evidence="3">3-oxoacyl-[acyl-carrier-protein (ACP)] synthase III-like protein</fullName>
    </submittedName>
</protein>
<dbReference type="RefSeq" id="WP_133629004.1">
    <property type="nucleotide sequence ID" value="NZ_SOAZ01000025.1"/>
</dbReference>
<dbReference type="Pfam" id="PF19364">
    <property type="entry name" value="DUF5940"/>
    <property type="match status" value="1"/>
</dbReference>
<dbReference type="CDD" id="cd00827">
    <property type="entry name" value="init_cond_enzymes"/>
    <property type="match status" value="1"/>
</dbReference>
<accession>A0A4V3ERZ7</accession>
<comment type="caution">
    <text evidence="3">The sequence shown here is derived from an EMBL/GenBank/DDBJ whole genome shotgun (WGS) entry which is preliminary data.</text>
</comment>
<gene>
    <name evidence="3" type="ORF">EDD71_12527</name>
</gene>
<evidence type="ECO:0000259" key="1">
    <source>
        <dbReference type="Pfam" id="PF08545"/>
    </source>
</evidence>
<proteinExistence type="predicted"/>
<dbReference type="EMBL" id="SOAZ01000025">
    <property type="protein sequence ID" value="TDT50737.1"/>
    <property type="molecule type" value="Genomic_DNA"/>
</dbReference>
<dbReference type="GO" id="GO:0004315">
    <property type="term" value="F:3-oxoacyl-[acyl-carrier-protein] synthase activity"/>
    <property type="evidence" value="ECO:0007669"/>
    <property type="project" value="InterPro"/>
</dbReference>
<dbReference type="PIRSF" id="PIRSF037559">
    <property type="entry name" value="Gly_sarc_betain_red_a"/>
    <property type="match status" value="1"/>
</dbReference>
<dbReference type="Proteomes" id="UP000295325">
    <property type="component" value="Unassembled WGS sequence"/>
</dbReference>
<name>A0A4V3ERZ7_9CLOT</name>
<dbReference type="InterPro" id="IPR017236">
    <property type="entry name" value="Gly/sarc/bet/_Rdtase_C_bsu"/>
</dbReference>
<dbReference type="Pfam" id="PF08545">
    <property type="entry name" value="ACP_syn_III"/>
    <property type="match status" value="1"/>
</dbReference>
<keyword evidence="4" id="KW-1185">Reference proteome</keyword>
<dbReference type="SUPFAM" id="SSF53901">
    <property type="entry name" value="Thiolase-like"/>
    <property type="match status" value="1"/>
</dbReference>
<dbReference type="AlphaFoldDB" id="A0A4V3ERZ7"/>
<dbReference type="OrthoDB" id="9762068at2"/>